<dbReference type="GO" id="GO:0017025">
    <property type="term" value="F:TBP-class protein binding"/>
    <property type="evidence" value="ECO:0007669"/>
    <property type="project" value="EnsemblFungi"/>
</dbReference>
<dbReference type="GO" id="GO:0003677">
    <property type="term" value="F:DNA binding"/>
    <property type="evidence" value="ECO:0007669"/>
    <property type="project" value="TreeGrafter"/>
</dbReference>
<dbReference type="PANTHER" id="PTHR12264">
    <property type="entry name" value="TRANSCRIPTION INITIATION FACTOR TFIID SUBUNIT 12"/>
    <property type="match status" value="1"/>
</dbReference>
<evidence type="ECO:0000256" key="4">
    <source>
        <dbReference type="ARBA" id="ARBA00023163"/>
    </source>
</evidence>
<evidence type="ECO:0000313" key="11">
    <source>
        <dbReference type="Proteomes" id="UP000054304"/>
    </source>
</evidence>
<dbReference type="GO" id="GO:0046695">
    <property type="term" value="C:SLIK (SAGA-like) complex"/>
    <property type="evidence" value="ECO:0007669"/>
    <property type="project" value="EnsemblFungi"/>
</dbReference>
<dbReference type="OrthoDB" id="2193432at2759"/>
<feature type="compositionally biased region" description="Polar residues" evidence="8">
    <location>
        <begin position="95"/>
        <end position="119"/>
    </location>
</feature>
<reference evidence="10 11" key="1">
    <citation type="submission" date="2014-12" db="EMBL/GenBank/DDBJ databases">
        <authorList>
            <person name="Neuveglise Cecile"/>
        </authorList>
    </citation>
    <scope>NUCLEOTIDE SEQUENCE [LARGE SCALE GENOMIC DNA]</scope>
    <source>
        <strain evidence="10 11">CBS 12615</strain>
    </source>
</reference>
<dbReference type="GO" id="GO:0060090">
    <property type="term" value="F:molecular adaptor activity"/>
    <property type="evidence" value="ECO:0007669"/>
    <property type="project" value="EnsemblFungi"/>
</dbReference>
<feature type="compositionally biased region" description="Low complexity" evidence="8">
    <location>
        <begin position="226"/>
        <end position="274"/>
    </location>
</feature>
<comment type="subcellular location">
    <subcellularLocation>
        <location evidence="1">Nucleus</location>
    </subcellularLocation>
</comment>
<proteinExistence type="inferred from homology"/>
<accession>A0A0C7N9H8</accession>
<dbReference type="GeneID" id="34686706"/>
<dbReference type="GO" id="GO:0061629">
    <property type="term" value="F:RNA polymerase II-specific DNA-binding transcription factor binding"/>
    <property type="evidence" value="ECO:0007669"/>
    <property type="project" value="EnsemblFungi"/>
</dbReference>
<keyword evidence="4" id="KW-0804">Transcription</keyword>
<dbReference type="InterPro" id="IPR009072">
    <property type="entry name" value="Histone-fold"/>
</dbReference>
<dbReference type="GO" id="GO:0003682">
    <property type="term" value="F:chromatin binding"/>
    <property type="evidence" value="ECO:0007669"/>
    <property type="project" value="EnsemblFungi"/>
</dbReference>
<keyword evidence="11" id="KW-1185">Reference proteome</keyword>
<dbReference type="HOGENOM" id="CLU_021602_0_0_1"/>
<name>A0A0C7N9H8_9SACH</name>
<feature type="region of interest" description="Disordered" evidence="8">
    <location>
        <begin position="1"/>
        <end position="31"/>
    </location>
</feature>
<dbReference type="PANTHER" id="PTHR12264:SF21">
    <property type="entry name" value="TRANSCRIPTION INITIATION FACTOR TFIID SUBUNIT 12"/>
    <property type="match status" value="1"/>
</dbReference>
<evidence type="ECO:0000256" key="7">
    <source>
        <dbReference type="ARBA" id="ARBA00093657"/>
    </source>
</evidence>
<feature type="compositionally biased region" description="Polar residues" evidence="8">
    <location>
        <begin position="18"/>
        <end position="30"/>
    </location>
</feature>
<evidence type="ECO:0000256" key="3">
    <source>
        <dbReference type="ARBA" id="ARBA00023015"/>
    </source>
</evidence>
<dbReference type="GO" id="GO:0045944">
    <property type="term" value="P:positive regulation of transcription by RNA polymerase II"/>
    <property type="evidence" value="ECO:0007669"/>
    <property type="project" value="EnsemblFungi"/>
</dbReference>
<dbReference type="GO" id="GO:0046982">
    <property type="term" value="F:protein heterodimerization activity"/>
    <property type="evidence" value="ECO:0007669"/>
    <property type="project" value="InterPro"/>
</dbReference>
<evidence type="ECO:0000259" key="9">
    <source>
        <dbReference type="Pfam" id="PF03847"/>
    </source>
</evidence>
<evidence type="ECO:0000313" key="10">
    <source>
        <dbReference type="EMBL" id="CEP63210.1"/>
    </source>
</evidence>
<protein>
    <recommendedName>
        <fullName evidence="6">TBP-associated factor 12</fullName>
    </recommendedName>
    <alternativeName>
        <fullName evidence="7">Transcription initiation factor TFIID subunit 12</fullName>
    </alternativeName>
</protein>
<evidence type="ECO:0000256" key="1">
    <source>
        <dbReference type="ARBA" id="ARBA00004123"/>
    </source>
</evidence>
<organism evidence="10 11">
    <name type="scientific">Lachancea lanzarotensis</name>
    <dbReference type="NCBI Taxonomy" id="1245769"/>
    <lineage>
        <taxon>Eukaryota</taxon>
        <taxon>Fungi</taxon>
        <taxon>Dikarya</taxon>
        <taxon>Ascomycota</taxon>
        <taxon>Saccharomycotina</taxon>
        <taxon>Saccharomycetes</taxon>
        <taxon>Saccharomycetales</taxon>
        <taxon>Saccharomycetaceae</taxon>
        <taxon>Lachancea</taxon>
    </lineage>
</organism>
<evidence type="ECO:0000256" key="5">
    <source>
        <dbReference type="ARBA" id="ARBA00023242"/>
    </source>
</evidence>
<dbReference type="RefSeq" id="XP_022629431.1">
    <property type="nucleotide sequence ID" value="XM_022771534.1"/>
</dbReference>
<dbReference type="AlphaFoldDB" id="A0A0C7N9H8"/>
<dbReference type="GO" id="GO:0005669">
    <property type="term" value="C:transcription factor TFIID complex"/>
    <property type="evidence" value="ECO:0007669"/>
    <property type="project" value="EnsemblFungi"/>
</dbReference>
<dbReference type="EMBL" id="LN736366">
    <property type="protein sequence ID" value="CEP63210.1"/>
    <property type="molecule type" value="Genomic_DNA"/>
</dbReference>
<feature type="region of interest" description="Disordered" evidence="8">
    <location>
        <begin position="226"/>
        <end position="294"/>
    </location>
</feature>
<keyword evidence="5" id="KW-0539">Nucleus</keyword>
<dbReference type="FunFam" id="1.10.20.10:FF:000011">
    <property type="entry name" value="Transcription initiation factor TFIID subunit 12"/>
    <property type="match status" value="1"/>
</dbReference>
<dbReference type="Gene3D" id="1.10.20.10">
    <property type="entry name" value="Histone, subunit A"/>
    <property type="match status" value="1"/>
</dbReference>
<feature type="domain" description="Transcription initiation factor TFIID subunit 12" evidence="9">
    <location>
        <begin position="378"/>
        <end position="450"/>
    </location>
</feature>
<comment type="similarity">
    <text evidence="2">Belongs to the TAF12 family.</text>
</comment>
<feature type="region of interest" description="Disordered" evidence="8">
    <location>
        <begin position="326"/>
        <end position="351"/>
    </location>
</feature>
<keyword evidence="3" id="KW-0805">Transcription regulation</keyword>
<evidence type="ECO:0000256" key="8">
    <source>
        <dbReference type="SAM" id="MobiDB-lite"/>
    </source>
</evidence>
<feature type="compositionally biased region" description="Polar residues" evidence="8">
    <location>
        <begin position="280"/>
        <end position="294"/>
    </location>
</feature>
<feature type="region of interest" description="Disordered" evidence="8">
    <location>
        <begin position="83"/>
        <end position="119"/>
    </location>
</feature>
<dbReference type="Pfam" id="PF03847">
    <property type="entry name" value="TFIID_20kDa"/>
    <property type="match status" value="1"/>
</dbReference>
<evidence type="ECO:0000256" key="2">
    <source>
        <dbReference type="ARBA" id="ARBA00007530"/>
    </source>
</evidence>
<dbReference type="InterPro" id="IPR037794">
    <property type="entry name" value="TAF12"/>
</dbReference>
<dbReference type="GO" id="GO:0006325">
    <property type="term" value="P:chromatin organization"/>
    <property type="evidence" value="ECO:0007669"/>
    <property type="project" value="EnsemblFungi"/>
</dbReference>
<dbReference type="InterPro" id="IPR003228">
    <property type="entry name" value="TFIID_TAF12_dom"/>
</dbReference>
<dbReference type="CDD" id="cd07981">
    <property type="entry name" value="HFD_TAF12"/>
    <property type="match status" value="1"/>
</dbReference>
<dbReference type="Proteomes" id="UP000054304">
    <property type="component" value="Unassembled WGS sequence"/>
</dbReference>
<dbReference type="SUPFAM" id="SSF47113">
    <property type="entry name" value="Histone-fold"/>
    <property type="match status" value="1"/>
</dbReference>
<evidence type="ECO:0000256" key="6">
    <source>
        <dbReference type="ARBA" id="ARBA00075089"/>
    </source>
</evidence>
<dbReference type="GO" id="GO:0051123">
    <property type="term" value="P:RNA polymerase II preinitiation complex assembly"/>
    <property type="evidence" value="ECO:0007669"/>
    <property type="project" value="EnsemblFungi"/>
</dbReference>
<dbReference type="STRING" id="1245769.A0A0C7N9H8"/>
<dbReference type="GO" id="GO:0042802">
    <property type="term" value="F:identical protein binding"/>
    <property type="evidence" value="ECO:0007669"/>
    <property type="project" value="EnsemblFungi"/>
</dbReference>
<gene>
    <name evidence="10" type="ORF">LALA0_S07e04940g</name>
</gene>
<sequence length="511" mass="55285">MSSNQNSGTPVAGGGNNAQGPPTQQLTPDSVQHLAIRYQQYFKEAHRLGPTTPQGQELLRRASKIKAMYVAYNRQNQQAAQGAVLGAGGQSGGADNSTASPTASQASNGTPTNNPMTRNIQSLLTPQQNEAYGKLMQAFNENGEKIKGEYGYLKKQIEILEEEIKKRQNNPAMVKQLESNKAEILNKLTGFGVSYQALNRKLREDKKNFYIECAASNPHLKRFLQASSQQQRANAANASSGNSPAASASGAVNANSPAQQPVVQPTQAHQQAQQEVKDTPVQQKSDVNSRSPTHVTSVNAAAHLANTVSPASRQAIFKQPNPLVPISENVTQKTPTPVVHRSNRPTITGGSAMNAAALNTPVMTKLPPYEIDNERVMSKRKLRELVKSVGVDEGDGETTIDGDVEELLLDLADDFITNVTSFACRLAKHRKSDNLDVRDIQLHLERNWNIRVPGYAADEVRSTRKWNPTTSYNQKIQGINNAKAAKTANAAQAMAAQTVSGNSGNKPHSLS</sequence>
<dbReference type="GO" id="GO:0000124">
    <property type="term" value="C:SAGA complex"/>
    <property type="evidence" value="ECO:0007669"/>
    <property type="project" value="EnsemblFungi"/>
</dbReference>